<evidence type="ECO:0000313" key="1">
    <source>
        <dbReference type="EMBL" id="ADO98169.1"/>
    </source>
</evidence>
<accession>E3SL21</accession>
<reference evidence="1 2" key="1">
    <citation type="journal article" date="2010" name="Environ. Microbiol.">
        <title>Genomic analysis of oceanic cyanobacterial myoviruses compared with T4-like myoviruses from diverse hosts and environments.</title>
        <authorList>
            <person name="Sullivan M.B."/>
            <person name="Huang K.H."/>
            <person name="Ignacio-Espinoza J.C."/>
            <person name="Berlin A.M."/>
            <person name="Kelly L."/>
            <person name="Weigele P.R."/>
            <person name="DeFrancesco A.S."/>
            <person name="Kern S.E."/>
            <person name="Thompson L.R."/>
            <person name="Young S."/>
            <person name="Yandava C."/>
            <person name="Fu R."/>
            <person name="Krastins B."/>
            <person name="Chase M."/>
            <person name="Sarracino D."/>
            <person name="Osburne M.S."/>
            <person name="Henn M.R."/>
            <person name="Chisholm S.W."/>
        </authorList>
    </citation>
    <scope>NUCLEOTIDE SEQUENCE [LARGE SCALE GENOMIC DNA]</scope>
    <source>
        <strain evidence="1">8109-3</strain>
    </source>
</reference>
<evidence type="ECO:0000313" key="2">
    <source>
        <dbReference type="Proteomes" id="UP000006527"/>
    </source>
</evidence>
<dbReference type="GeneID" id="10328672"/>
<protein>
    <submittedName>
        <fullName evidence="1">Baseplate wedge initiator</fullName>
    </submittedName>
</protein>
<dbReference type="EMBL" id="GU071098">
    <property type="protein sequence ID" value="ADO98169.1"/>
    <property type="molecule type" value="Genomic_DNA"/>
</dbReference>
<proteinExistence type="predicted"/>
<name>E3SL21_9CAUD</name>
<gene>
    <name evidence="1" type="primary">gp7</name>
    <name evidence="1" type="ORF">SSSM7_103</name>
</gene>
<keyword evidence="2" id="KW-1185">Reference proteome</keyword>
<dbReference type="RefSeq" id="YP_004324156.1">
    <property type="nucleotide sequence ID" value="NC_015287.1"/>
</dbReference>
<organism evidence="1 2">
    <name type="scientific">Synechococcus phage S-SSM7</name>
    <dbReference type="NCBI Taxonomy" id="445686"/>
    <lineage>
        <taxon>Viruses</taxon>
        <taxon>Duplodnaviria</taxon>
        <taxon>Heunggongvirae</taxon>
        <taxon>Uroviricota</taxon>
        <taxon>Caudoviricetes</taxon>
        <taxon>Pantevenvirales</taxon>
        <taxon>Kyanoviridae</taxon>
        <taxon>Lipsvirus</taxon>
        <taxon>Lipsvirus ssm7</taxon>
    </lineage>
</organism>
<dbReference type="KEGG" id="vg:10328672"/>
<sequence>MSTRVTPGSGALLRPSFNSVYGVVNVEVLDGGSGYAKTDPPKIIIEGTTTPLTEGVFFPVISGLGTISEVIIFKTGAGYYPVFSTSTQSQVVVERGAFGTISTSHSVGTAYSVYTGDYNIIDDNIFFTDAPYGQAGPIGLQTSSSFAGRLFSRKLDPFDPKDKNVILDDIALEFTGVAGTQFDLSENLGVVTALYNSVNTGVDINNNPFILINNVVQTPGLDFEIVDNADNKINFLSGVPRAGRINKVGLQTGAGYYLPLKAAARVGVGSTGSLQFIQLEGKGQGYRNPPEVTVRSSQGYGASISAQMGTSAGSAVAISTADYNHITGVCTFVTGGTSHGFVENDLVRITGAGFTFTPVSANRNINTFGYDYITGIATIGVSGGHYIGTATNRSRSLVVKQVQVTNGITTYLFREDAYPIVEVIDSLNVLVDCGVSTQPLTYVSGGLVQAGVDTAIMEGRNVIGFDVLSGHTTNTFRAFVGVSTFEHNYVGGGVVNRAEAGIVTNFTIVEGGTGFFAPKTVGFLDGTPVNGITTVTAYGNKSGDEKNINALEYDAVSGIATITSSSAHGLTTSNVVKLSGIAFSTGIGDIIFPSNANRYFGVVGVASDLNFTVNIGAAMTTTGIHTANVGAGIGSFIPYEGHGLETDDFVNVTGIAVTFTSAPSVRVGGVEYDETSGIATIFTRDRHNLTEDDCVILSGIGFTCDYDPSIGIGTAQYNNVTGIMTVTTIASHGYKVGKDVILSGLAFTCSIDNGARFHYYPRSRSTAYDTSLPITGYAGTALSIDVGAAPPKDQYTHQFSEAINGALVYGGDYDHTFIRAVDGALLTGGPFAHSFIGATATSTFAGGDYAHTYVSSDDKTIKTGGDYAHTFDSAITNAITVPGIGGLFTPTNADYTPSTGSLIITVPGHGLSGPSQHSITTANYNPLVGILTITVPNHGFSNGDQVLIADNSIGWKCSLDGFTTTKYYPRNTDTLSNTWVPISNVSTNTFEVFAGITTRVDYTVSAADYTPTTGIMTMSIGTHDLRAGQSFKFKPESLGFTCRADNYTRIKYYPRSKDPVYETAVPIVSVAGTTITTQVGITTEVKYNIRFAAYTPQTGIMTVSLDRLHNFQVGEAIKFKPGSIVFKCEQDAFQTNHFYPRPTDPYYEKTVDIVGAAGTLFTVNVGPTTSSQIYSFVPNQGVAVEAVIAGGDYPYQLNGIGTDAVITGGGDYTPYWYQNSTTGAVQRPTQKVGVVTGGLSFKCAKDNYATVHAYPRPTDPIHNLDVGIVSATSNTFEIRVGVSTIRERGISTSVYNPATGELTMTVGAGHSYINESSHTISTATYNTSTGVLEPTIANHGFVAGEYVKFDLGSISFTCDLDGNVASKAYPRYSDPYLNKWLPIYNVGVNTFSVYVGIATLGGNHTFVSATSGGLKKARDTVGINTGSIVFTCARDDHATEHAYPRSYDPIGSNVSVGIGSTSATTLTINVGVSTIVNYGIATAAYTPTTGIMTVFSNIHGLNGAYDDKTIQFATYDAISGIMTVTTNQPHGMITGNRVNFKRDSIRFRCMMDQRKSIKSYPRAKDPSDQQWLSVTGISTNQFSVDVGTSPLVYHSPTSGSYDPFTGLMTVDIGSHTLRKGTGVKLKTRGFKFTCALDNHATNHFYPRASGISGPDPAYNTSVKITSTTDTTITLDVGKSSNQSEHIFVSAASSSVISGGNYIHTFENADLDSMLIARDTVGLATNSYTWRCAQDNYATDHTYPRTTDPIHDVEVGIVSTTLDTFTMNVGITSRVKFNVTNATYDPNSGLVTMTTDSSHGLSTTTAVGLVTNGFVYTCTMDQNSTEHAYPRTTDPAHDTSLYPTAVTSNNVTVNVGVSTRVEYNINHADYNDVVGIMTMFLPTAHGITTAAGVPRNVKLKNESIYFTCSKDNYATAHVYPKGGDPYYNGSIVNRVIDNNNIEIQVGPSTTPSFYNGGGIIQGAILAPRLRNNSPSGEDFASGGTFVDKVIDDHTYVVNVGISTVDHIYARGGISQQGKRIAASDEIGFSGFDVIEKIDAGKFRVNAGLTTEIALFKRGGRIDKPVFLDITEPDGYFNRDLEYISGSTGIGTNAVVNFRVNVDGNIGEFDLIEEGTAYKVDEVLTVSGIMTNPRVGVLTEFQLTVQELENDTFSGFYPGQFILFDDISEFFNGNRKKFTLSVTTSGVTEILSLKTLPGSDMDITNNIFIYINDILQTPQSSYTFKGSRVIFTEAPKQDSKCSVFYFRGSKRDVETVEPVASVKAGDIVQIKENRINPADIDQFERTGKRIVASDVLETFSYNSIGIDTNTAAERPLSWEKQRQDQILSGVLISKARPGLKSKVLPTTRIIRNVGELDDSIYVNNAFPVFNAIDLLVQSERNVQIFEDNEIAPGVVTSVVSTSSSISALTIGYGGTGYTISNPTVAISSALIERKDPISAWEFDAISGITSAIEFRAITKEDPYVAVGSSSFYINTKSGTFWERGRIGFGGTITFNGVGVGNSGTADVHVMAVGEFASMARAVAIGNSISTWTPIDLKEQRQIPAINQVSTFDSTYTGHFNDVIWEGTRNTWVAVGAAGTIFSAVGLTTGEAFSQFSGTLQNLNAVCYGQSEYIAVGNGGVILASNDGTGWADKTSNTVFDLNDIIYDGNRFIVVGDSGTIGISTDKNFWQPWSQQLPAGTVSPATFDFAKIKFVDNFYVGISTVGDLYYSFDLANWNERPVAHSNEIRDLVQTPYGDFASTRVIAVGSGTTNFYADPVINRATATASVTSGVITSINITDGGFGYRVGSSPPVIVESDATKREDLFSVDAEGDFGDIVGINTWLPGSANVLPRLAFTLKSQFNDNTNLGYGYSSLNSLGVEYSGLQKGDFFTIYDSSLVVGHALTGITTSSGANEVVGMVTAGDYLGGVFRVEQITTGDAISGLVTVTCAFQPGPTPYGNNTIQVGVGTTATTDTFWGKYSWGKLLGYQNRGAGNPTSFLVNTMNGNVGLSTAAVVSRKKPLT</sequence>
<dbReference type="Proteomes" id="UP000006527">
    <property type="component" value="Segment"/>
</dbReference>